<evidence type="ECO:0000313" key="1">
    <source>
        <dbReference type="EMBL" id="CAB4147560.1"/>
    </source>
</evidence>
<gene>
    <name evidence="1" type="ORF">UFOVP518_35</name>
</gene>
<reference evidence="1" key="1">
    <citation type="submission" date="2020-04" db="EMBL/GenBank/DDBJ databases">
        <authorList>
            <person name="Chiriac C."/>
            <person name="Salcher M."/>
            <person name="Ghai R."/>
            <person name="Kavagutti S V."/>
        </authorList>
    </citation>
    <scope>NUCLEOTIDE SEQUENCE</scope>
</reference>
<sequence length="288" mass="33039">MNIVLVTALWRRPELAKIVLEYYRKTFPNIQIIAVVTDNDLQFGVDGVEFVEAPNDPLAQKFNKVFESAKKHNPDAVILTGSSDILSERLINYYKLNYNSRSPYVLGLEDFYFYSLAQRKSIHWHGFMQGKFGHLPIGAGRIFSRSILDKLKWKPYGDLKLNRGLDCNSSLHMESHGITHRKVLMADSGHAVCLKDSNIAINRFDDWKFNGDEISNDDVMIYFSDVINKYHELQVDESKFPSGKMIKCVLVVSHAYGEYFGEIGQEIMLEGRTALGMYRNKLIDIINE</sequence>
<dbReference type="EMBL" id="LR796478">
    <property type="protein sequence ID" value="CAB4147560.1"/>
    <property type="molecule type" value="Genomic_DNA"/>
</dbReference>
<protein>
    <submittedName>
        <fullName evidence="1">Uncharacterized protein</fullName>
    </submittedName>
</protein>
<proteinExistence type="predicted"/>
<organism evidence="1">
    <name type="scientific">uncultured Caudovirales phage</name>
    <dbReference type="NCBI Taxonomy" id="2100421"/>
    <lineage>
        <taxon>Viruses</taxon>
        <taxon>Duplodnaviria</taxon>
        <taxon>Heunggongvirae</taxon>
        <taxon>Uroviricota</taxon>
        <taxon>Caudoviricetes</taxon>
        <taxon>Peduoviridae</taxon>
        <taxon>Maltschvirus</taxon>
        <taxon>Maltschvirus maltsch</taxon>
    </lineage>
</organism>
<accession>A0A6J5MRI2</accession>
<name>A0A6J5MRI2_9CAUD</name>